<reference evidence="8" key="1">
    <citation type="submission" date="2018-01" db="EMBL/GenBank/DDBJ databases">
        <authorList>
            <person name="Alioto T."/>
            <person name="Alioto T."/>
        </authorList>
    </citation>
    <scope>NUCLEOTIDE SEQUENCE [LARGE SCALE GENOMIC DNA]</scope>
</reference>
<dbReference type="Pfam" id="PF06565">
    <property type="entry name" value="DM10_dom"/>
    <property type="match status" value="1"/>
</dbReference>
<dbReference type="InterPro" id="IPR034907">
    <property type="entry name" value="NDK-like_dom"/>
</dbReference>
<keyword evidence="7" id="KW-0808">Transferase</keyword>
<dbReference type="InterPro" id="IPR037993">
    <property type="entry name" value="NDPk7B"/>
</dbReference>
<dbReference type="PROSITE" id="PS51374">
    <property type="entry name" value="NDPK_LIKE"/>
    <property type="match status" value="1"/>
</dbReference>
<dbReference type="PANTHER" id="PTHR43109:SF2">
    <property type="entry name" value="NUCLEOSIDE DIPHOSPHATE KINASE 7"/>
    <property type="match status" value="1"/>
</dbReference>
<keyword evidence="3" id="KW-0206">Cytoskeleton</keyword>
<evidence type="ECO:0000259" key="6">
    <source>
        <dbReference type="PROSITE" id="PS51336"/>
    </source>
</evidence>
<sequence>MMTGAAPPTERRLAFVAEWYQTEAAIIRTFLVTYFVADKAVEVFDQRSKKTFLRRTKIPELTQRDFFVGSKINVFGRQFDIVDYADESTRSNLAKYRKRGFVLLKSHMWQKHLGKFLKTLIQNKININNGQMVQFTSKMVTQFLSGKPKTEVVSSVLMNELLAGPAISLELIGDNVVEIMSACVKYKGGDSGSSSSMKLSSSLEQLFGQEDVCYGIYCPDTEEDVAIDLKFFFEERHSIMKECLFKGTTLAIIKPHSIKDGLLGDIIDDILSNGFNVTAMRMILMARINCEEFYEVYRGILPEYIPMVAQLASGVCMCLEIASSDPGKSSHSDFRTFCGPMDPEIAKLLRPHTLRAKFGKSKVLNAIHCTDLPDDTNLELQYMFKILD</sequence>
<accession>A0A3B0KRF9</accession>
<evidence type="ECO:0000256" key="4">
    <source>
        <dbReference type="ARBA" id="ARBA00023273"/>
    </source>
</evidence>
<dbReference type="SUPFAM" id="SSF54919">
    <property type="entry name" value="Nucleoside diphosphate kinase, NDK"/>
    <property type="match status" value="2"/>
</dbReference>
<dbReference type="STRING" id="7266.A0A3B0KRF9"/>
<dbReference type="PIRSF" id="PIRSF036503">
    <property type="entry name" value="NDK7"/>
    <property type="match status" value="1"/>
</dbReference>
<dbReference type="InterPro" id="IPR011410">
    <property type="entry name" value="NDPK7"/>
</dbReference>
<evidence type="ECO:0000313" key="8">
    <source>
        <dbReference type="Proteomes" id="UP000268350"/>
    </source>
</evidence>
<proteinExistence type="inferred from homology"/>
<gene>
    <name evidence="7" type="ORF">DGUA_6G019987</name>
</gene>
<feature type="domain" description="DM10" evidence="6">
    <location>
        <begin position="9"/>
        <end position="97"/>
    </location>
</feature>
<keyword evidence="7" id="KW-0418">Kinase</keyword>
<dbReference type="InterPro" id="IPR006602">
    <property type="entry name" value="DM10_dom"/>
</dbReference>
<comment type="similarity">
    <text evidence="5">Belongs to the NDK family.</text>
</comment>
<dbReference type="GO" id="GO:0005813">
    <property type="term" value="C:centrosome"/>
    <property type="evidence" value="ECO:0007669"/>
    <property type="project" value="TreeGrafter"/>
</dbReference>
<name>A0A3B0KRF9_DROGU</name>
<dbReference type="SMART" id="SM00562">
    <property type="entry name" value="NDK"/>
    <property type="match status" value="1"/>
</dbReference>
<comment type="caution">
    <text evidence="5">Lacks conserved residue(s) required for the propagation of feature annotation.</text>
</comment>
<evidence type="ECO:0000256" key="2">
    <source>
        <dbReference type="ARBA" id="ARBA00022490"/>
    </source>
</evidence>
<evidence type="ECO:0000313" key="7">
    <source>
        <dbReference type="EMBL" id="SPP88476.1"/>
    </source>
</evidence>
<dbReference type="GO" id="GO:0004550">
    <property type="term" value="F:nucleoside diphosphate kinase activity"/>
    <property type="evidence" value="ECO:0007669"/>
    <property type="project" value="InterPro"/>
</dbReference>
<dbReference type="OMA" id="VCMCLEI"/>
<dbReference type="Gene3D" id="2.30.29.170">
    <property type="match status" value="1"/>
</dbReference>
<dbReference type="InterPro" id="IPR036850">
    <property type="entry name" value="NDK-like_dom_sf"/>
</dbReference>
<keyword evidence="4" id="KW-0966">Cell projection</keyword>
<keyword evidence="8" id="KW-1185">Reference proteome</keyword>
<dbReference type="GO" id="GO:0005524">
    <property type="term" value="F:ATP binding"/>
    <property type="evidence" value="ECO:0007669"/>
    <property type="project" value="InterPro"/>
</dbReference>
<dbReference type="CDD" id="cd04412">
    <property type="entry name" value="NDPk7B"/>
    <property type="match status" value="1"/>
</dbReference>
<evidence type="ECO:0000256" key="1">
    <source>
        <dbReference type="ARBA" id="ARBA00004430"/>
    </source>
</evidence>
<protein>
    <submittedName>
        <fullName evidence="7">Blast:Nucleoside diphosphate kinase 7</fullName>
    </submittedName>
</protein>
<dbReference type="PROSITE" id="PS51336">
    <property type="entry name" value="DM10"/>
    <property type="match status" value="1"/>
</dbReference>
<dbReference type="Proteomes" id="UP000268350">
    <property type="component" value="Unassembled WGS sequence"/>
</dbReference>
<dbReference type="EMBL" id="OUUW01000014">
    <property type="protein sequence ID" value="SPP88476.1"/>
    <property type="molecule type" value="Genomic_DNA"/>
</dbReference>
<dbReference type="Pfam" id="PF00334">
    <property type="entry name" value="NDK"/>
    <property type="match status" value="1"/>
</dbReference>
<comment type="subcellular location">
    <subcellularLocation>
        <location evidence="1">Cytoplasm</location>
        <location evidence="1">Cytoskeleton</location>
        <location evidence="1">Cilium axoneme</location>
    </subcellularLocation>
</comment>
<dbReference type="OrthoDB" id="270127at2759"/>
<evidence type="ECO:0000256" key="3">
    <source>
        <dbReference type="ARBA" id="ARBA00023212"/>
    </source>
</evidence>
<dbReference type="PANTHER" id="PTHR43109">
    <property type="entry name" value="NUCLEOSIDE DIPHOSPHATE KINASE 7"/>
    <property type="match status" value="1"/>
</dbReference>
<dbReference type="Gene3D" id="3.30.70.141">
    <property type="entry name" value="Nucleoside diphosphate kinase-like domain"/>
    <property type="match status" value="2"/>
</dbReference>
<dbReference type="SMART" id="SM00676">
    <property type="entry name" value="DM10"/>
    <property type="match status" value="1"/>
</dbReference>
<dbReference type="FunFam" id="3.30.70.141:FF:000004">
    <property type="entry name" value="Nucleoside diphosphate kinase 7"/>
    <property type="match status" value="1"/>
</dbReference>
<evidence type="ECO:0000256" key="5">
    <source>
        <dbReference type="PROSITE-ProRule" id="PRU00706"/>
    </source>
</evidence>
<organism evidence="7 8">
    <name type="scientific">Drosophila guanche</name>
    <name type="common">Fruit fly</name>
    <dbReference type="NCBI Taxonomy" id="7266"/>
    <lineage>
        <taxon>Eukaryota</taxon>
        <taxon>Metazoa</taxon>
        <taxon>Ecdysozoa</taxon>
        <taxon>Arthropoda</taxon>
        <taxon>Hexapoda</taxon>
        <taxon>Insecta</taxon>
        <taxon>Pterygota</taxon>
        <taxon>Neoptera</taxon>
        <taxon>Endopterygota</taxon>
        <taxon>Diptera</taxon>
        <taxon>Brachycera</taxon>
        <taxon>Muscomorpha</taxon>
        <taxon>Ephydroidea</taxon>
        <taxon>Drosophilidae</taxon>
        <taxon>Drosophila</taxon>
        <taxon>Sophophora</taxon>
    </lineage>
</organism>
<dbReference type="GO" id="GO:0005879">
    <property type="term" value="C:axonemal microtubule"/>
    <property type="evidence" value="ECO:0007669"/>
    <property type="project" value="TreeGrafter"/>
</dbReference>
<dbReference type="AlphaFoldDB" id="A0A3B0KRF9"/>
<keyword evidence="2" id="KW-0963">Cytoplasm</keyword>